<dbReference type="InterPro" id="IPR001206">
    <property type="entry name" value="Diacylglycerol_kinase_cat_dom"/>
</dbReference>
<evidence type="ECO:0000256" key="1">
    <source>
        <dbReference type="SAM" id="MobiDB-lite"/>
    </source>
</evidence>
<dbReference type="Pfam" id="PF00781">
    <property type="entry name" value="DAGK_cat"/>
    <property type="match status" value="1"/>
</dbReference>
<organism evidence="3 4">
    <name type="scientific">Calicophoron daubneyi</name>
    <name type="common">Rumen fluke</name>
    <name type="synonym">Paramphistomum daubneyi</name>
    <dbReference type="NCBI Taxonomy" id="300641"/>
    <lineage>
        <taxon>Eukaryota</taxon>
        <taxon>Metazoa</taxon>
        <taxon>Spiralia</taxon>
        <taxon>Lophotrochozoa</taxon>
        <taxon>Platyhelminthes</taxon>
        <taxon>Trematoda</taxon>
        <taxon>Digenea</taxon>
        <taxon>Plagiorchiida</taxon>
        <taxon>Pronocephalata</taxon>
        <taxon>Paramphistomoidea</taxon>
        <taxon>Paramphistomidae</taxon>
        <taxon>Calicophoron</taxon>
    </lineage>
</organism>
<accession>A0AAV2TEB9</accession>
<dbReference type="Proteomes" id="UP001497525">
    <property type="component" value="Unassembled WGS sequence"/>
</dbReference>
<evidence type="ECO:0000259" key="2">
    <source>
        <dbReference type="PROSITE" id="PS50146"/>
    </source>
</evidence>
<dbReference type="PANTHER" id="PTHR12358:SF111">
    <property type="entry name" value="CERAMIDE KINASE, ISOFORM A"/>
    <property type="match status" value="1"/>
</dbReference>
<evidence type="ECO:0000313" key="4">
    <source>
        <dbReference type="Proteomes" id="UP001497525"/>
    </source>
</evidence>
<dbReference type="GO" id="GO:0001729">
    <property type="term" value="F:ceramide kinase activity"/>
    <property type="evidence" value="ECO:0007669"/>
    <property type="project" value="TreeGrafter"/>
</dbReference>
<feature type="compositionally biased region" description="Low complexity" evidence="1">
    <location>
        <begin position="682"/>
        <end position="696"/>
    </location>
</feature>
<dbReference type="GO" id="GO:0006672">
    <property type="term" value="P:ceramide metabolic process"/>
    <property type="evidence" value="ECO:0007669"/>
    <property type="project" value="TreeGrafter"/>
</dbReference>
<dbReference type="AlphaFoldDB" id="A0AAV2TEB9"/>
<dbReference type="InterPro" id="IPR045363">
    <property type="entry name" value="CERK_C"/>
</dbReference>
<feature type="region of interest" description="Disordered" evidence="1">
    <location>
        <begin position="673"/>
        <end position="696"/>
    </location>
</feature>
<dbReference type="Pfam" id="PF19280">
    <property type="entry name" value="CERK_C"/>
    <property type="match status" value="1"/>
</dbReference>
<dbReference type="InterPro" id="IPR050187">
    <property type="entry name" value="Lipid_Phosphate_FormReg"/>
</dbReference>
<dbReference type="PANTHER" id="PTHR12358">
    <property type="entry name" value="SPHINGOSINE KINASE"/>
    <property type="match status" value="1"/>
</dbReference>
<dbReference type="InterPro" id="IPR016064">
    <property type="entry name" value="NAD/diacylglycerol_kinase_sf"/>
</dbReference>
<reference evidence="3" key="1">
    <citation type="submission" date="2024-06" db="EMBL/GenBank/DDBJ databases">
        <authorList>
            <person name="Liu X."/>
            <person name="Lenzi L."/>
            <person name="Haldenby T S."/>
            <person name="Uol C."/>
        </authorList>
    </citation>
    <scope>NUCLEOTIDE SEQUENCE</scope>
</reference>
<dbReference type="GO" id="GO:0016020">
    <property type="term" value="C:membrane"/>
    <property type="evidence" value="ECO:0007669"/>
    <property type="project" value="GOC"/>
</dbReference>
<evidence type="ECO:0000313" key="3">
    <source>
        <dbReference type="EMBL" id="CAL5133648.1"/>
    </source>
</evidence>
<feature type="domain" description="DAGKc" evidence="2">
    <location>
        <begin position="180"/>
        <end position="333"/>
    </location>
</feature>
<dbReference type="InterPro" id="IPR017438">
    <property type="entry name" value="ATP-NAD_kinase_N"/>
</dbReference>
<dbReference type="Gene3D" id="2.60.200.40">
    <property type="match status" value="1"/>
</dbReference>
<dbReference type="PROSITE" id="PS50146">
    <property type="entry name" value="DAGK"/>
    <property type="match status" value="1"/>
</dbReference>
<sequence>MPRPSSDSPSKNVVPLRKLRVCAVDKCTNARISGSVGFLNETKIGLNLFETRAMPQDNLVYSRLLNNELIPCLAILTDNELLWKQGISLTTGKVNRLDFRDIVFVRPLDELSTFEWSEGGRKMIDEKEQNLEDGFAIAFVCRMGRYKWKMKEEIFRCHSPDEAHCWVTLLNDRIEALCPHRPHRLLVFINPSSGHKKARHVYDNIAAPLFHWASVETHIILTTHRGHATEYLLDNSVDQYDGVICVGGDGFLAEAVQGLLLREREKANLPLYDGHNPGSTEIPCPVRVGAVPAGSTDTVMFSANGTNDVLTAVLHIIIGDDLPVDVAAIHSGMDGSFIRYAISMLAYGFHADLLKNDDHLRWLGPRRYDFSGFSTFLSHPLYSGEVTFLPSANLYSHVRDGVICCSSCRVCAQETPPSNNCAAASASSFSLDSSTGSSSHSRLSTSPTRDSVGLVRTEKNAVCTDGLHLYLNDRMAGVSATKNGYSERIITIKRGNPGRRYPKLCVSECRRRHVLVNSNVSGDSRPLTQPLQSSRVIDLPANNPPSWTVLGSPNGWQTVAGTFLAVNAFIESCRCAKSLHGPSPCAHLGDGCLDLILVRKCRRSQFLKFLMRTAAGTELRADKRSADSPFDLPFVSVVRVCAFRFRPMLQTSQLELACGGNEVHVKEARRSSSFCSPHRPTSCLSSNESCSDSQNSVSSKSSIWCADGEIIPESSVSVYVHRKLIHLFSRGPEPLAFDRLEQNDTDHSIQAAQLFNSVMATSKPISILYQSRTIN</sequence>
<dbReference type="EMBL" id="CAXLJL010000157">
    <property type="protein sequence ID" value="CAL5133648.1"/>
    <property type="molecule type" value="Genomic_DNA"/>
</dbReference>
<comment type="caution">
    <text evidence="3">The sequence shown here is derived from an EMBL/GenBank/DDBJ whole genome shotgun (WGS) entry which is preliminary data.</text>
</comment>
<gene>
    <name evidence="3" type="ORF">CDAUBV1_LOCUS6909</name>
</gene>
<protein>
    <recommendedName>
        <fullName evidence="2">DAGKc domain-containing protein</fullName>
    </recommendedName>
</protein>
<name>A0AAV2TEB9_CALDB</name>
<dbReference type="Gene3D" id="3.40.50.10330">
    <property type="entry name" value="Probable inorganic polyphosphate/atp-NAD kinase, domain 1"/>
    <property type="match status" value="1"/>
</dbReference>
<dbReference type="SUPFAM" id="SSF111331">
    <property type="entry name" value="NAD kinase/diacylglycerol kinase-like"/>
    <property type="match status" value="1"/>
</dbReference>
<dbReference type="SMART" id="SM00046">
    <property type="entry name" value="DAGKc"/>
    <property type="match status" value="1"/>
</dbReference>
<proteinExistence type="predicted"/>